<evidence type="ECO:0000313" key="2">
    <source>
        <dbReference type="EMBL" id="CAF0795881.1"/>
    </source>
</evidence>
<feature type="region of interest" description="Disordered" evidence="1">
    <location>
        <begin position="1"/>
        <end position="42"/>
    </location>
</feature>
<sequence>MFTEKPTFPTAKLRLPPIGQPLRRKPATPPTPSSISTDSNNTYLTDDLTELKSKYSDYTAWLKTSSGHSRGPVMTQALLKNSLCQMGIDLAKAEQLVSTCSWYVYQFQKDLKSRPGPKTPLAPLESKTTHSSKTKTRKLPPRKDHSDDSSSTMTSSDKDDSFPHHAPTSVRNHHFVLPAIHVSDLSTSSRYRHVDFHADQTSRHSPNVPSTHWRSALMKTRVISKLQPISRKSSNNSSPLDMHSNTSHRGLTIGHTRSILRKQTSSSSSAASTETTSRKTGSRMLTPSSTIIDDVPLGTRSQRLFGGSECFAQIMNELEQQTDC</sequence>
<feature type="compositionally biased region" description="Polar residues" evidence="1">
    <location>
        <begin position="230"/>
        <end position="249"/>
    </location>
</feature>
<feature type="compositionally biased region" description="Low complexity" evidence="1">
    <location>
        <begin position="33"/>
        <end position="42"/>
    </location>
</feature>
<dbReference type="OrthoDB" id="10025064at2759"/>
<evidence type="ECO:0000256" key="1">
    <source>
        <dbReference type="SAM" id="MobiDB-lite"/>
    </source>
</evidence>
<proteinExistence type="predicted"/>
<reference evidence="2" key="1">
    <citation type="submission" date="2021-02" db="EMBL/GenBank/DDBJ databases">
        <authorList>
            <person name="Nowell W R."/>
        </authorList>
    </citation>
    <scope>NUCLEOTIDE SEQUENCE</scope>
</reference>
<dbReference type="EMBL" id="CAJNOJ010000012">
    <property type="protein sequence ID" value="CAF0795881.1"/>
    <property type="molecule type" value="Genomic_DNA"/>
</dbReference>
<gene>
    <name evidence="2" type="ORF">EDS130_LOCUS4590</name>
</gene>
<dbReference type="Proteomes" id="UP000663852">
    <property type="component" value="Unassembled WGS sequence"/>
</dbReference>
<accession>A0A813S8Z5</accession>
<feature type="compositionally biased region" description="Low complexity" evidence="1">
    <location>
        <begin position="264"/>
        <end position="275"/>
    </location>
</feature>
<protein>
    <submittedName>
        <fullName evidence="2">Uncharacterized protein</fullName>
    </submittedName>
</protein>
<feature type="region of interest" description="Disordered" evidence="1">
    <location>
        <begin position="112"/>
        <end position="167"/>
    </location>
</feature>
<name>A0A813S8Z5_ADIRI</name>
<evidence type="ECO:0000313" key="3">
    <source>
        <dbReference type="Proteomes" id="UP000663852"/>
    </source>
</evidence>
<comment type="caution">
    <text evidence="2">The sequence shown here is derived from an EMBL/GenBank/DDBJ whole genome shotgun (WGS) entry which is preliminary data.</text>
</comment>
<organism evidence="2 3">
    <name type="scientific">Adineta ricciae</name>
    <name type="common">Rotifer</name>
    <dbReference type="NCBI Taxonomy" id="249248"/>
    <lineage>
        <taxon>Eukaryota</taxon>
        <taxon>Metazoa</taxon>
        <taxon>Spiralia</taxon>
        <taxon>Gnathifera</taxon>
        <taxon>Rotifera</taxon>
        <taxon>Eurotatoria</taxon>
        <taxon>Bdelloidea</taxon>
        <taxon>Adinetida</taxon>
        <taxon>Adinetidae</taxon>
        <taxon>Adineta</taxon>
    </lineage>
</organism>
<feature type="region of interest" description="Disordered" evidence="1">
    <location>
        <begin position="228"/>
        <end position="293"/>
    </location>
</feature>
<feature type="compositionally biased region" description="Basic residues" evidence="1">
    <location>
        <begin position="130"/>
        <end position="140"/>
    </location>
</feature>
<dbReference type="AlphaFoldDB" id="A0A813S8Z5"/>